<proteinExistence type="predicted"/>
<organism evidence="8 9">
    <name type="scientific">Drechslerella dactyloides</name>
    <name type="common">Nematode-trapping fungus</name>
    <name type="synonym">Arthrobotrys dactyloides</name>
    <dbReference type="NCBI Taxonomy" id="74499"/>
    <lineage>
        <taxon>Eukaryota</taxon>
        <taxon>Fungi</taxon>
        <taxon>Dikarya</taxon>
        <taxon>Ascomycota</taxon>
        <taxon>Pezizomycotina</taxon>
        <taxon>Orbiliomycetes</taxon>
        <taxon>Orbiliales</taxon>
        <taxon>Orbiliaceae</taxon>
        <taxon>Drechslerella</taxon>
    </lineage>
</organism>
<dbReference type="PANTHER" id="PTHR48109">
    <property type="entry name" value="DIHYDROOROTATE DEHYDROGENASE (QUINONE), MITOCHONDRIAL-RELATED"/>
    <property type="match status" value="1"/>
</dbReference>
<evidence type="ECO:0000256" key="3">
    <source>
        <dbReference type="ARBA" id="ARBA00022630"/>
    </source>
</evidence>
<dbReference type="GO" id="GO:0009220">
    <property type="term" value="P:pyrimidine ribonucleotide biosynthetic process"/>
    <property type="evidence" value="ECO:0007669"/>
    <property type="project" value="TreeGrafter"/>
</dbReference>
<evidence type="ECO:0000313" key="9">
    <source>
        <dbReference type="Proteomes" id="UP001221413"/>
    </source>
</evidence>
<dbReference type="CDD" id="cd04738">
    <property type="entry name" value="DHOD_2_like"/>
    <property type="match status" value="1"/>
</dbReference>
<sequence length="471" mass="51533">MPPSALRSVLRCRGLPRANGPIPTFRRPVPVLVLGRGYATKRPAGPLSTAKTVVKSTIALSGLFLFGYYWTDSRAALHRYVVVPAMRVVASDAEDAHAFGLKVLKVLWDYGLHPRDRVGLREDGEEEPFLETYVWDRRITNPIYISAGLDKNAEAVDALFALGPAIVEVGCVTPLPQQGNPRPRVFRLVADKALINRYGFNSLGAEYVARQLRERVLRYAGDHGLTEQEVLDTLPASLYSGKLLAVQIGKNKSVSEDDIEGVKAAYVSGVRSLGRYADVLVVNVSSPNTPGLRKLQSGNTLTELLSAVVKEARAVNKQVKPRVIVKISPDENSPQQIDDITIAIRRSGIDGIIVANTTLRRPQTLLSPPHLVHEAGGLSGPELYEPMRRLVREYRMRLPRDKEIWASGGVSTGQDALDALREGAGVVGVYTAMVYGGVGTIGRIKEEIRDIVRKTVASRNRGDKLEEKPAS</sequence>
<comment type="caution">
    <text evidence="8">The sequence shown here is derived from an EMBL/GenBank/DDBJ whole genome shotgun (WGS) entry which is preliminary data.</text>
</comment>
<dbReference type="PANTHER" id="PTHR48109:SF4">
    <property type="entry name" value="DIHYDROOROTATE DEHYDROGENASE (QUINONE), MITOCHONDRIAL"/>
    <property type="match status" value="1"/>
</dbReference>
<dbReference type="InterPro" id="IPR005719">
    <property type="entry name" value="Dihydroorotate_DH_2"/>
</dbReference>
<dbReference type="NCBIfam" id="NF003652">
    <property type="entry name" value="PRK05286.2-5"/>
    <property type="match status" value="1"/>
</dbReference>
<evidence type="ECO:0000256" key="1">
    <source>
        <dbReference type="ARBA" id="ARBA00001917"/>
    </source>
</evidence>
<dbReference type="GO" id="GO:0005743">
    <property type="term" value="C:mitochondrial inner membrane"/>
    <property type="evidence" value="ECO:0007669"/>
    <property type="project" value="TreeGrafter"/>
</dbReference>
<keyword evidence="9" id="KW-1185">Reference proteome</keyword>
<dbReference type="GO" id="GO:0006207">
    <property type="term" value="P:'de novo' pyrimidine nucleobase biosynthetic process"/>
    <property type="evidence" value="ECO:0007669"/>
    <property type="project" value="InterPro"/>
</dbReference>
<comment type="cofactor">
    <cofactor evidence="1">
        <name>FMN</name>
        <dbReference type="ChEBI" id="CHEBI:58210"/>
    </cofactor>
</comment>
<evidence type="ECO:0000256" key="5">
    <source>
        <dbReference type="ARBA" id="ARBA00023002"/>
    </source>
</evidence>
<dbReference type="Pfam" id="PF01180">
    <property type="entry name" value="DHO_dh"/>
    <property type="match status" value="1"/>
</dbReference>
<protein>
    <recommendedName>
        <fullName evidence="7">Dihydroorotate dehydrogenase catalytic domain-containing protein</fullName>
    </recommendedName>
</protein>
<evidence type="ECO:0000256" key="2">
    <source>
        <dbReference type="ARBA" id="ARBA00004725"/>
    </source>
</evidence>
<dbReference type="NCBIfam" id="TIGR01036">
    <property type="entry name" value="pyrD_sub2"/>
    <property type="match status" value="1"/>
</dbReference>
<dbReference type="GO" id="GO:0004152">
    <property type="term" value="F:dihydroorotate dehydrogenase activity"/>
    <property type="evidence" value="ECO:0007669"/>
    <property type="project" value="InterPro"/>
</dbReference>
<name>A0AAD6J3C0_DREDA</name>
<accession>A0AAD6J3C0</accession>
<dbReference type="SUPFAM" id="SSF51395">
    <property type="entry name" value="FMN-linked oxidoreductases"/>
    <property type="match status" value="1"/>
</dbReference>
<keyword evidence="4" id="KW-0288">FMN</keyword>
<keyword evidence="5" id="KW-0560">Oxidoreductase</keyword>
<dbReference type="Gene3D" id="3.20.20.70">
    <property type="entry name" value="Aldolase class I"/>
    <property type="match status" value="1"/>
</dbReference>
<keyword evidence="6" id="KW-0472">Membrane</keyword>
<dbReference type="InterPro" id="IPR013785">
    <property type="entry name" value="Aldolase_TIM"/>
</dbReference>
<reference evidence="8" key="1">
    <citation type="submission" date="2023-01" db="EMBL/GenBank/DDBJ databases">
        <title>The chitinases involved in constricting ring structure development in the nematode-trapping fungus Drechslerella dactyloides.</title>
        <authorList>
            <person name="Wang R."/>
            <person name="Zhang L."/>
            <person name="Tang P."/>
            <person name="Li S."/>
            <person name="Liang L."/>
        </authorList>
    </citation>
    <scope>NUCLEOTIDE SEQUENCE</scope>
    <source>
        <strain evidence="8">YMF1.00031</strain>
    </source>
</reference>
<gene>
    <name evidence="8" type="ORF">Dda_3248</name>
</gene>
<feature type="domain" description="Dihydroorotate dehydrogenase catalytic" evidence="7">
    <location>
        <begin position="130"/>
        <end position="451"/>
    </location>
</feature>
<dbReference type="AlphaFoldDB" id="A0AAD6J3C0"/>
<comment type="pathway">
    <text evidence="2">Pyrimidine metabolism; UMP biosynthesis via de novo pathway.</text>
</comment>
<evidence type="ECO:0000259" key="7">
    <source>
        <dbReference type="Pfam" id="PF01180"/>
    </source>
</evidence>
<dbReference type="InterPro" id="IPR050074">
    <property type="entry name" value="DHO_dehydrogenase"/>
</dbReference>
<dbReference type="InterPro" id="IPR005720">
    <property type="entry name" value="Dihydroorotate_DH_cat"/>
</dbReference>
<evidence type="ECO:0000313" key="8">
    <source>
        <dbReference type="EMBL" id="KAJ6262440.1"/>
    </source>
</evidence>
<keyword evidence="3" id="KW-0285">Flavoprotein</keyword>
<evidence type="ECO:0000256" key="6">
    <source>
        <dbReference type="ARBA" id="ARBA00023136"/>
    </source>
</evidence>
<dbReference type="EMBL" id="JAQGDS010000003">
    <property type="protein sequence ID" value="KAJ6262440.1"/>
    <property type="molecule type" value="Genomic_DNA"/>
</dbReference>
<evidence type="ECO:0000256" key="4">
    <source>
        <dbReference type="ARBA" id="ARBA00022643"/>
    </source>
</evidence>
<dbReference type="Proteomes" id="UP001221413">
    <property type="component" value="Unassembled WGS sequence"/>
</dbReference>